<sequence>MPAEIKKLLDIWFGNNQAKCETFELFQSKIQEIDKKLNDYSRLKKVWKGGR</sequence>
<organism evidence="1 2">
    <name type="scientific">Chryseobacterium taichungense</name>
    <dbReference type="NCBI Taxonomy" id="295069"/>
    <lineage>
        <taxon>Bacteria</taxon>
        <taxon>Pseudomonadati</taxon>
        <taxon>Bacteroidota</taxon>
        <taxon>Flavobacteriia</taxon>
        <taxon>Flavobacteriales</taxon>
        <taxon>Weeksellaceae</taxon>
        <taxon>Chryseobacterium group</taxon>
        <taxon>Chryseobacterium</taxon>
    </lineage>
</organism>
<evidence type="ECO:0000313" key="1">
    <source>
        <dbReference type="EMBL" id="SEM45870.1"/>
    </source>
</evidence>
<protein>
    <submittedName>
        <fullName evidence="1">Uncharacterized protein</fullName>
    </submittedName>
</protein>
<dbReference type="Proteomes" id="UP000199450">
    <property type="component" value="Unassembled WGS sequence"/>
</dbReference>
<dbReference type="EMBL" id="FOBV01000003">
    <property type="protein sequence ID" value="SEM45870.1"/>
    <property type="molecule type" value="Genomic_DNA"/>
</dbReference>
<gene>
    <name evidence="1" type="ORF">SAMN05421856_103349</name>
</gene>
<dbReference type="AlphaFoldDB" id="A0A1H7YIE3"/>
<reference evidence="2" key="1">
    <citation type="submission" date="2016-10" db="EMBL/GenBank/DDBJ databases">
        <authorList>
            <person name="Varghese N."/>
            <person name="Submissions S."/>
        </authorList>
    </citation>
    <scope>NUCLEOTIDE SEQUENCE [LARGE SCALE GENOMIC DNA]</scope>
    <source>
        <strain evidence="2">DSM 17453</strain>
    </source>
</reference>
<dbReference type="STRING" id="295069.SAMN05421856_103349"/>
<keyword evidence="2" id="KW-1185">Reference proteome</keyword>
<accession>A0A1H7YIE3</accession>
<name>A0A1H7YIE3_9FLAO</name>
<proteinExistence type="predicted"/>
<dbReference type="RefSeq" id="WP_228400886.1">
    <property type="nucleotide sequence ID" value="NZ_FOBV01000003.1"/>
</dbReference>
<evidence type="ECO:0000313" key="2">
    <source>
        <dbReference type="Proteomes" id="UP000199450"/>
    </source>
</evidence>